<sequence length="117" mass="12959">MQQDVPKPEANTGPFALTPEEYRLMEHGVFVTKSKPGDIVQSNYHKWHVIWEQDRRFTLAGGPPDDIYRAVSLSLPLAIAYKALPPSIPYDGYVLGMPLKTGVTTAFASGTVLWVEA</sequence>
<organism evidence="1 2">
    <name type="scientific">Variovorax boronicumulans</name>
    <dbReference type="NCBI Taxonomy" id="436515"/>
    <lineage>
        <taxon>Bacteria</taxon>
        <taxon>Pseudomonadati</taxon>
        <taxon>Pseudomonadota</taxon>
        <taxon>Betaproteobacteria</taxon>
        <taxon>Burkholderiales</taxon>
        <taxon>Comamonadaceae</taxon>
        <taxon>Variovorax</taxon>
    </lineage>
</organism>
<protein>
    <submittedName>
        <fullName evidence="1">Uncharacterized protein</fullName>
    </submittedName>
</protein>
<evidence type="ECO:0000313" key="2">
    <source>
        <dbReference type="Proteomes" id="UP001242045"/>
    </source>
</evidence>
<evidence type="ECO:0000313" key="1">
    <source>
        <dbReference type="EMBL" id="MDP9895360.1"/>
    </source>
</evidence>
<gene>
    <name evidence="1" type="ORF">J2W31_004485</name>
</gene>
<dbReference type="RefSeq" id="WP_307686071.1">
    <property type="nucleotide sequence ID" value="NZ_JAUSRD010000012.1"/>
</dbReference>
<reference evidence="1" key="1">
    <citation type="submission" date="2023-07" db="EMBL/GenBank/DDBJ databases">
        <title>Sorghum-associated microbial communities from plants grown in Nebraska, USA.</title>
        <authorList>
            <person name="Schachtman D."/>
        </authorList>
    </citation>
    <scope>NUCLEOTIDE SEQUENCE</scope>
    <source>
        <strain evidence="1">DS3754</strain>
    </source>
</reference>
<dbReference type="EMBL" id="JAUSRD010000012">
    <property type="protein sequence ID" value="MDP9895360.1"/>
    <property type="molecule type" value="Genomic_DNA"/>
</dbReference>
<name>A0AAW8CYD5_9BURK</name>
<comment type="caution">
    <text evidence="1">The sequence shown here is derived from an EMBL/GenBank/DDBJ whole genome shotgun (WGS) entry which is preliminary data.</text>
</comment>
<accession>A0AAW8CYD5</accession>
<dbReference type="AlphaFoldDB" id="A0AAW8CYD5"/>
<dbReference type="Proteomes" id="UP001242045">
    <property type="component" value="Unassembled WGS sequence"/>
</dbReference>
<proteinExistence type="predicted"/>